<dbReference type="AlphaFoldDB" id="A0AAV9KT01"/>
<evidence type="ECO:0000313" key="2">
    <source>
        <dbReference type="Proteomes" id="UP001311915"/>
    </source>
</evidence>
<sequence length="211" mass="23926">MHFRDRDSPHPILEIVGDDQQNPNAKVLLLEVQPPAIGVFSLVSGTYDESLLLKEWSKMDTKDVMRNFLSKATRMKVSLLKSAIHHDVVSSKSSHSDGSFNNWSVPSSNFGNDVLPCHKEILELIKVYVIVYTSLFTYDYNENVLHAFCELLRPSTNTLSIFIRVMSMSIWDLQAIGGLPVQGQFYDEVIPSTKELTQIDTQREFLLSQSC</sequence>
<comment type="caution">
    <text evidence="1">The sequence shown here is derived from an EMBL/GenBank/DDBJ whole genome shotgun (WGS) entry which is preliminary data.</text>
</comment>
<dbReference type="PANTHER" id="PTHR36607:SF20">
    <property type="entry name" value="AMINOTRANSFERASE-LIKE PLANT MOBILE DOMAIN-CONTAINING PROTEIN"/>
    <property type="match status" value="1"/>
</dbReference>
<accession>A0AAV9KT01</accession>
<name>A0AAV9KT01_9SOLN</name>
<organism evidence="1 2">
    <name type="scientific">Solanum pinnatisectum</name>
    <name type="common">tansyleaf nightshade</name>
    <dbReference type="NCBI Taxonomy" id="50273"/>
    <lineage>
        <taxon>Eukaryota</taxon>
        <taxon>Viridiplantae</taxon>
        <taxon>Streptophyta</taxon>
        <taxon>Embryophyta</taxon>
        <taxon>Tracheophyta</taxon>
        <taxon>Spermatophyta</taxon>
        <taxon>Magnoliopsida</taxon>
        <taxon>eudicotyledons</taxon>
        <taxon>Gunneridae</taxon>
        <taxon>Pentapetalae</taxon>
        <taxon>asterids</taxon>
        <taxon>lamiids</taxon>
        <taxon>Solanales</taxon>
        <taxon>Solanaceae</taxon>
        <taxon>Solanoideae</taxon>
        <taxon>Solaneae</taxon>
        <taxon>Solanum</taxon>
    </lineage>
</organism>
<evidence type="ECO:0000313" key="1">
    <source>
        <dbReference type="EMBL" id="KAK4716162.1"/>
    </source>
</evidence>
<dbReference type="EMBL" id="JAWPEI010000009">
    <property type="protein sequence ID" value="KAK4716162.1"/>
    <property type="molecule type" value="Genomic_DNA"/>
</dbReference>
<keyword evidence="2" id="KW-1185">Reference proteome</keyword>
<dbReference type="PANTHER" id="PTHR36607">
    <property type="entry name" value="1,2-DIHYDROXY-3-KETO-5-METHYLTHIOPENTENE DIOXYGENASE 4"/>
    <property type="match status" value="1"/>
</dbReference>
<reference evidence="1 2" key="1">
    <citation type="submission" date="2023-10" db="EMBL/GenBank/DDBJ databases">
        <title>Genome-Wide Identification Analysis in wild type Solanum Pinnatisectum Reveals Some Genes Defensing Phytophthora Infestans.</title>
        <authorList>
            <person name="Sun C."/>
        </authorList>
    </citation>
    <scope>NUCLEOTIDE SEQUENCE [LARGE SCALE GENOMIC DNA]</scope>
    <source>
        <strain evidence="1">LQN</strain>
        <tissue evidence="1">Leaf</tissue>
    </source>
</reference>
<proteinExistence type="predicted"/>
<dbReference type="Proteomes" id="UP001311915">
    <property type="component" value="Unassembled WGS sequence"/>
</dbReference>
<gene>
    <name evidence="1" type="ORF">R3W88_014500</name>
</gene>
<protein>
    <submittedName>
        <fullName evidence="1">Uncharacterized protein</fullName>
    </submittedName>
</protein>